<comment type="catalytic activity">
    <reaction evidence="10">
        <text>gamma-L-glutamyl-L-cysteine + glycine + ATP = glutathione + ADP + phosphate + H(+)</text>
        <dbReference type="Rhea" id="RHEA:13557"/>
        <dbReference type="ChEBI" id="CHEBI:15378"/>
        <dbReference type="ChEBI" id="CHEBI:30616"/>
        <dbReference type="ChEBI" id="CHEBI:43474"/>
        <dbReference type="ChEBI" id="CHEBI:57305"/>
        <dbReference type="ChEBI" id="CHEBI:57925"/>
        <dbReference type="ChEBI" id="CHEBI:58173"/>
        <dbReference type="ChEBI" id="CHEBI:456216"/>
        <dbReference type="EC" id="6.3.2.3"/>
    </reaction>
</comment>
<dbReference type="Pfam" id="PF02951">
    <property type="entry name" value="GSH-S_N"/>
    <property type="match status" value="1"/>
</dbReference>
<dbReference type="Gene3D" id="3.30.1490.20">
    <property type="entry name" value="ATP-grasp fold, A domain"/>
    <property type="match status" value="1"/>
</dbReference>
<dbReference type="SUPFAM" id="SSF56059">
    <property type="entry name" value="Glutathione synthetase ATP-binding domain-like"/>
    <property type="match status" value="1"/>
</dbReference>
<dbReference type="HAMAP" id="MF_00162">
    <property type="entry name" value="GSH_S"/>
    <property type="match status" value="1"/>
</dbReference>
<dbReference type="Gene3D" id="3.30.470.20">
    <property type="entry name" value="ATP-grasp fold, B domain"/>
    <property type="match status" value="1"/>
</dbReference>
<dbReference type="InterPro" id="IPR016185">
    <property type="entry name" value="PreATP-grasp_dom_sf"/>
</dbReference>
<dbReference type="InterPro" id="IPR004215">
    <property type="entry name" value="GSHS_N"/>
</dbReference>
<dbReference type="KEGG" id="hyf:DTO96_102114"/>
<dbReference type="SUPFAM" id="SSF52440">
    <property type="entry name" value="PreATP-grasp domain"/>
    <property type="match status" value="1"/>
</dbReference>
<dbReference type="Pfam" id="PF02955">
    <property type="entry name" value="GSH-S_ATP"/>
    <property type="match status" value="1"/>
</dbReference>
<organism evidence="12 13">
    <name type="scientific">Ephemeroptericola cinctiostellae</name>
    <dbReference type="NCBI Taxonomy" id="2268024"/>
    <lineage>
        <taxon>Bacteria</taxon>
        <taxon>Pseudomonadati</taxon>
        <taxon>Pseudomonadota</taxon>
        <taxon>Betaproteobacteria</taxon>
        <taxon>Burkholderiales</taxon>
        <taxon>Burkholderiaceae</taxon>
        <taxon>Ephemeroptericola</taxon>
    </lineage>
</organism>
<proteinExistence type="inferred from homology"/>
<feature type="domain" description="ATP-grasp" evidence="11">
    <location>
        <begin position="123"/>
        <end position="310"/>
    </location>
</feature>
<dbReference type="EMBL" id="CP031124">
    <property type="protein sequence ID" value="AXF86360.1"/>
    <property type="molecule type" value="Genomic_DNA"/>
</dbReference>
<evidence type="ECO:0000256" key="9">
    <source>
        <dbReference type="ARBA" id="ARBA00023211"/>
    </source>
</evidence>
<dbReference type="PANTHER" id="PTHR21621">
    <property type="entry name" value="RIBOSOMAL PROTEIN S6 MODIFICATION PROTEIN"/>
    <property type="match status" value="1"/>
</dbReference>
<dbReference type="GO" id="GO:0005524">
    <property type="term" value="F:ATP binding"/>
    <property type="evidence" value="ECO:0007669"/>
    <property type="project" value="UniProtKB-UniRule"/>
</dbReference>
<evidence type="ECO:0000256" key="3">
    <source>
        <dbReference type="ARBA" id="ARBA00022598"/>
    </source>
</evidence>
<evidence type="ECO:0000256" key="5">
    <source>
        <dbReference type="ARBA" id="ARBA00022723"/>
    </source>
</evidence>
<keyword evidence="7 10" id="KW-0067">ATP-binding</keyword>
<evidence type="ECO:0000259" key="11">
    <source>
        <dbReference type="PROSITE" id="PS50975"/>
    </source>
</evidence>
<evidence type="ECO:0000256" key="4">
    <source>
        <dbReference type="ARBA" id="ARBA00022684"/>
    </source>
</evidence>
<dbReference type="GO" id="GO:0046872">
    <property type="term" value="F:metal ion binding"/>
    <property type="evidence" value="ECO:0007669"/>
    <property type="project" value="UniProtKB-KW"/>
</dbReference>
<dbReference type="Proteomes" id="UP000252182">
    <property type="component" value="Chromosome"/>
</dbReference>
<reference evidence="13" key="1">
    <citation type="submission" date="2018-07" db="EMBL/GenBank/DDBJ databases">
        <authorList>
            <person name="Kim H."/>
        </authorList>
    </citation>
    <scope>NUCLEOTIDE SEQUENCE [LARGE SCALE GENOMIC DNA]</scope>
    <source>
        <strain evidence="13">F02</strain>
    </source>
</reference>
<protein>
    <recommendedName>
        <fullName evidence="10">Glutathione synthetase</fullName>
        <ecNumber evidence="10">6.3.2.3</ecNumber>
    </recommendedName>
    <alternativeName>
        <fullName evidence="10">GSH synthetase</fullName>
        <shortName evidence="10">GSH-S</shortName>
        <shortName evidence="10">GSHase</shortName>
    </alternativeName>
    <alternativeName>
        <fullName evidence="10">Glutathione synthase</fullName>
    </alternativeName>
</protein>
<dbReference type="InterPro" id="IPR013815">
    <property type="entry name" value="ATP_grasp_subdomain_1"/>
</dbReference>
<dbReference type="PANTHER" id="PTHR21621:SF4">
    <property type="entry name" value="GLUTATHIONE SYNTHETASE"/>
    <property type="match status" value="1"/>
</dbReference>
<dbReference type="RefSeq" id="WP_114563444.1">
    <property type="nucleotide sequence ID" value="NZ_CP031124.1"/>
</dbReference>
<comment type="similarity">
    <text evidence="10">Belongs to the prokaryotic GSH synthase family.</text>
</comment>
<keyword evidence="8" id="KW-0460">Magnesium</keyword>
<dbReference type="NCBIfam" id="NF003573">
    <property type="entry name" value="PRK05246.1"/>
    <property type="match status" value="1"/>
</dbReference>
<keyword evidence="13" id="KW-1185">Reference proteome</keyword>
<keyword evidence="4 10" id="KW-0317">Glutathione biosynthesis</keyword>
<dbReference type="InterPro" id="IPR004218">
    <property type="entry name" value="GSHS_ATP-bd"/>
</dbReference>
<comment type="cofactor">
    <cofactor evidence="2">
        <name>Mg(2+)</name>
        <dbReference type="ChEBI" id="CHEBI:18420"/>
    </cofactor>
</comment>
<evidence type="ECO:0000256" key="7">
    <source>
        <dbReference type="ARBA" id="ARBA00022840"/>
    </source>
</evidence>
<gene>
    <name evidence="10 12" type="primary">gshB</name>
    <name evidence="12" type="ORF">DTO96_102114</name>
</gene>
<keyword evidence="6 10" id="KW-0547">Nucleotide-binding</keyword>
<evidence type="ECO:0000256" key="1">
    <source>
        <dbReference type="ARBA" id="ARBA00001936"/>
    </source>
</evidence>
<evidence type="ECO:0000256" key="8">
    <source>
        <dbReference type="ARBA" id="ARBA00022842"/>
    </source>
</evidence>
<evidence type="ECO:0000256" key="2">
    <source>
        <dbReference type="ARBA" id="ARBA00001946"/>
    </source>
</evidence>
<evidence type="ECO:0000256" key="10">
    <source>
        <dbReference type="HAMAP-Rule" id="MF_00162"/>
    </source>
</evidence>
<comment type="pathway">
    <text evidence="10">Sulfur metabolism; glutathione biosynthesis; glutathione from L-cysteine and L-glutamate: step 2/2.</text>
</comment>
<dbReference type="UniPathway" id="UPA00142">
    <property type="reaction ID" value="UER00210"/>
</dbReference>
<evidence type="ECO:0000313" key="12">
    <source>
        <dbReference type="EMBL" id="AXF86360.1"/>
    </source>
</evidence>
<keyword evidence="5" id="KW-0479">Metal-binding</keyword>
<dbReference type="AlphaFoldDB" id="A0A345DDC2"/>
<dbReference type="GO" id="GO:0004363">
    <property type="term" value="F:glutathione synthase activity"/>
    <property type="evidence" value="ECO:0007669"/>
    <property type="project" value="UniProtKB-UniRule"/>
</dbReference>
<dbReference type="OrthoDB" id="9785415at2"/>
<evidence type="ECO:0000313" key="13">
    <source>
        <dbReference type="Proteomes" id="UP000252182"/>
    </source>
</evidence>
<dbReference type="Gene3D" id="3.40.50.20">
    <property type="match status" value="1"/>
</dbReference>
<dbReference type="FunFam" id="3.30.1490.20:FF:000009">
    <property type="entry name" value="Glutathione synthetase"/>
    <property type="match status" value="1"/>
</dbReference>
<keyword evidence="9" id="KW-0464">Manganese</keyword>
<dbReference type="InterPro" id="IPR011761">
    <property type="entry name" value="ATP-grasp"/>
</dbReference>
<sequence>MHILFIADPLNTFKIHKETTYAMMRAAQMRGHNIWACTSNALFAKGDVQANAQHIQLLEHAEPTHWFDVIQSETKALHSFDAIVMRKDPPFDVNYVTDTWLLDAAVRQGAVVFNAPTAIRNHSEKVSILEFPELTAPTLISSDKTTLTAFHTEHNDVIFKPLDGMGGSGIFRITNDGMNLGSVIEMLTENGTRPIMAQRFLPSIAEGDKRILLIGGQVVPYALARIPQNGEVRGNMAVGGKAVAQPLSESDWRIANAIAPLLWSRGILLTGLDVIGDCITEINVTSPTGFQEIFNQTGFDVAGLFVEMLEHAAR</sequence>
<dbReference type="InterPro" id="IPR006284">
    <property type="entry name" value="Glut_synth_pro"/>
</dbReference>
<comment type="cofactor">
    <cofactor evidence="1">
        <name>Mn(2+)</name>
        <dbReference type="ChEBI" id="CHEBI:29035"/>
    </cofactor>
</comment>
<dbReference type="EC" id="6.3.2.3" evidence="10"/>
<evidence type="ECO:0000256" key="6">
    <source>
        <dbReference type="ARBA" id="ARBA00022741"/>
    </source>
</evidence>
<keyword evidence="3 10" id="KW-0436">Ligase</keyword>
<accession>A0A345DDC2</accession>
<dbReference type="NCBIfam" id="TIGR01380">
    <property type="entry name" value="glut_syn"/>
    <property type="match status" value="1"/>
</dbReference>
<name>A0A345DDC2_9BURK</name>
<dbReference type="PROSITE" id="PS50975">
    <property type="entry name" value="ATP_GRASP"/>
    <property type="match status" value="1"/>
</dbReference>
<dbReference type="GO" id="GO:0005737">
    <property type="term" value="C:cytoplasm"/>
    <property type="evidence" value="ECO:0007669"/>
    <property type="project" value="TreeGrafter"/>
</dbReference>